<feature type="coiled-coil region" evidence="1">
    <location>
        <begin position="382"/>
        <end position="409"/>
    </location>
</feature>
<evidence type="ECO:0000256" key="2">
    <source>
        <dbReference type="SAM" id="MobiDB-lite"/>
    </source>
</evidence>
<feature type="region of interest" description="Disordered" evidence="2">
    <location>
        <begin position="612"/>
        <end position="632"/>
    </location>
</feature>
<evidence type="ECO:0000256" key="1">
    <source>
        <dbReference type="SAM" id="Coils"/>
    </source>
</evidence>
<feature type="coiled-coil region" evidence="1">
    <location>
        <begin position="1086"/>
        <end position="1149"/>
    </location>
</feature>
<comment type="caution">
    <text evidence="3">The sequence shown here is derived from an EMBL/GenBank/DDBJ whole genome shotgun (WGS) entry which is preliminary data.</text>
</comment>
<reference evidence="3 4" key="1">
    <citation type="submission" date="2017-09" db="EMBL/GenBank/DDBJ databases">
        <title>Genome sequencing of Besnoitia besnoiti strain Bb-Ger1.</title>
        <authorList>
            <person name="Schares G."/>
            <person name="Venepally P."/>
            <person name="Lorenzi H.A."/>
        </authorList>
    </citation>
    <scope>NUCLEOTIDE SEQUENCE [LARGE SCALE GENOMIC DNA]</scope>
    <source>
        <strain evidence="3 4">Bb-Ger1</strain>
    </source>
</reference>
<feature type="coiled-coil region" evidence="1">
    <location>
        <begin position="915"/>
        <end position="1019"/>
    </location>
</feature>
<gene>
    <name evidence="3" type="ORF">BESB_061620</name>
</gene>
<feature type="coiled-coil region" evidence="1">
    <location>
        <begin position="709"/>
        <end position="771"/>
    </location>
</feature>
<proteinExistence type="predicted"/>
<dbReference type="RefSeq" id="XP_029219284.1">
    <property type="nucleotide sequence ID" value="XM_029364576.1"/>
</dbReference>
<dbReference type="VEuPathDB" id="ToxoDB:BESB_061620"/>
<feature type="region of interest" description="Disordered" evidence="2">
    <location>
        <begin position="1223"/>
        <end position="1271"/>
    </location>
</feature>
<keyword evidence="1" id="KW-0175">Coiled coil</keyword>
<feature type="coiled-coil region" evidence="1">
    <location>
        <begin position="181"/>
        <end position="342"/>
    </location>
</feature>
<dbReference type="EMBL" id="NWUJ01000005">
    <property type="protein sequence ID" value="PFH35275.1"/>
    <property type="molecule type" value="Genomic_DNA"/>
</dbReference>
<protein>
    <submittedName>
        <fullName evidence="3">Putative myosin heavy chain</fullName>
    </submittedName>
</protein>
<dbReference type="OrthoDB" id="331622at2759"/>
<evidence type="ECO:0000313" key="3">
    <source>
        <dbReference type="EMBL" id="PFH35275.1"/>
    </source>
</evidence>
<feature type="region of interest" description="Disordered" evidence="2">
    <location>
        <begin position="470"/>
        <end position="491"/>
    </location>
</feature>
<evidence type="ECO:0000313" key="4">
    <source>
        <dbReference type="Proteomes" id="UP000224006"/>
    </source>
</evidence>
<dbReference type="Proteomes" id="UP000224006">
    <property type="component" value="Chromosome V"/>
</dbReference>
<feature type="coiled-coil region" evidence="1">
    <location>
        <begin position="98"/>
        <end position="144"/>
    </location>
</feature>
<keyword evidence="4" id="KW-1185">Reference proteome</keyword>
<accession>A0A2A9MBC1</accession>
<dbReference type="KEGG" id="bbes:BESB_061620"/>
<dbReference type="GeneID" id="40311090"/>
<feature type="compositionally biased region" description="Basic and acidic residues" evidence="2">
    <location>
        <begin position="482"/>
        <end position="491"/>
    </location>
</feature>
<sequence length="1271" mass="145442">MLRNGSATDLPPLFTGCRYASPSRSGASPASPAVPLETPAALFDLQQKQRDQLWRVQRLCDERLQGLADKIAVVCEDIVGDGALNSLQATGGYGKLAHQRLKDLIEEAVVRYKEKEINSYIRRVATLEASEERLRRELEEKHLQVNKSIERIVGSNNVGLRTIMQEVHDLQATCSDQAAEIARLTKDATHYKKRYEQAMEESSNFHEELLKASEKEGTLEKKTRELESQVSQLKCDLTEAKASLDECEKRKQAMDLRSQHLEQRLEDYIDQEAKKHQEVVQFMDRKMRTATLRISQYRDQRQRLLNELRRGRQRTEELSRHLQEKTREVDALKCQFDVKECEFQQFRSVAEHEKSHLDVHVQQLTQDVHAALTDCAMKTTELEDTRKAVDALKTQLAQQTQTLECMRAEAECRDAELARMREAVETHKSQFDGVMQERAQETEASRAAIEMKDNEILQLKKLLEQQKTDADQELGKQTEQVESLRHASDMKERENAHLRKLLEQHKRDFEAETKQKEHELELKHQELQRAREAAEKKQMQLDNAIAECEERGHVCAELRTQAAQLKRRCEEALASHRVQVEHMHEDFHRELAAKLREKDEEKELEIKRKLDESREEIRRSEAEATELQRRKTAADIQRMQSMIVTLTNQNKGLVKQCKLLAVKLEESTSNIEKLKDALQVEKCKLLECSEKARDAGLLRQRVAALERSAASQREQSQTLVAERNALQEDRDRLSCEAQELQRKCAKLLETCEAFETRVAALEKELAAGTQQLRERSSDLNFLHEELGSKAEEAAIYKENLKVIWSCVVEHLPVNERDQSEICVSQRLSATAVRRVHALLEDAVEEVCSRAAAKISKQRLSAAEQETLAEQRARASLEDRLRAKDKDAADLGIALAVANEKLLGCEQELRMRSASRNQMQEKLATLEQTLEEMAKEKSVLGKRAACLEQELAETSETKSEIQTRLGVRERDLVSLCKEKVQIEGRLKNYEREMNALSSENARLEARLAANQQALLEEKQKQEEMQMIAIQLEKKCLNTQKECEVLLEANKTNSENLMKQAAHGFQKELQALQLRHQEELETREAETRRVLNSRIDQMAAEAARKEEELMAEAEARRREHHTEMQLLRSKIARDQEKQAEAHEAIAQLNHELNLVTNRCTWRSLNEELDPTSDAVRMVACRRQPYINSWVLNASLRTQRSPRLPESALHSGCEALGSIGDSAADRSRSPLHCLSSPSALRSPRLRAQANSPEPGAIGGDRTGARSPMCRLGKT</sequence>
<dbReference type="AlphaFoldDB" id="A0A2A9MBC1"/>
<feature type="compositionally biased region" description="Low complexity" evidence="2">
    <location>
        <begin position="1231"/>
        <end position="1244"/>
    </location>
</feature>
<name>A0A2A9MBC1_BESBE</name>
<organism evidence="3 4">
    <name type="scientific">Besnoitia besnoiti</name>
    <name type="common">Apicomplexan protozoan</name>
    <dbReference type="NCBI Taxonomy" id="94643"/>
    <lineage>
        <taxon>Eukaryota</taxon>
        <taxon>Sar</taxon>
        <taxon>Alveolata</taxon>
        <taxon>Apicomplexa</taxon>
        <taxon>Conoidasida</taxon>
        <taxon>Coccidia</taxon>
        <taxon>Eucoccidiorida</taxon>
        <taxon>Eimeriorina</taxon>
        <taxon>Sarcocystidae</taxon>
        <taxon>Besnoitia</taxon>
    </lineage>
</organism>